<reference evidence="1 2" key="1">
    <citation type="submission" date="2022-05" db="EMBL/GenBank/DDBJ databases">
        <title>A multi-omics perspective on studying reproductive biology in Daphnia sinensis.</title>
        <authorList>
            <person name="Jia J."/>
        </authorList>
    </citation>
    <scope>NUCLEOTIDE SEQUENCE [LARGE SCALE GENOMIC DNA]</scope>
    <source>
        <strain evidence="1 2">WSL</strain>
    </source>
</reference>
<keyword evidence="2" id="KW-1185">Reference proteome</keyword>
<comment type="caution">
    <text evidence="1">The sequence shown here is derived from an EMBL/GenBank/DDBJ whole genome shotgun (WGS) entry which is preliminary data.</text>
</comment>
<dbReference type="PANTHER" id="PTHR36693:SF1">
    <property type="entry name" value="GH02722P"/>
    <property type="match status" value="1"/>
</dbReference>
<dbReference type="AlphaFoldDB" id="A0AAD5PW32"/>
<dbReference type="Proteomes" id="UP000820818">
    <property type="component" value="Linkage Group LG4"/>
</dbReference>
<dbReference type="Pfam" id="PF16065">
    <property type="entry name" value="DUF4807"/>
    <property type="match status" value="1"/>
</dbReference>
<dbReference type="EMBL" id="WJBH02000004">
    <property type="protein sequence ID" value="KAI9560308.1"/>
    <property type="molecule type" value="Genomic_DNA"/>
</dbReference>
<dbReference type="InterPro" id="IPR032072">
    <property type="entry name" value="DUF4807"/>
</dbReference>
<sequence>MGRQLIIVARYSDDSLQESTTLKFYNKRIREDSIRNTDEGSFQLDTINDDENTASTFHFCLDAHVASYFRCELLRSRAFAKQVWIHFASQSSSAHLTTVIVQLSLKPPVRYYMDQRFGNQVQLLINERIELDHIMSCLSTLGGAFSSLGDQLIDCAKAAGRISLQQYKIAEKLCDPVTLMRCQLYLAISFIQCNHLKKARIVITSVYRAMKSRPEGLQEKRVVSMCLGIWAKLKYQWHLEKNKIKQMYITGTNKSDC</sequence>
<evidence type="ECO:0000313" key="1">
    <source>
        <dbReference type="EMBL" id="KAI9560308.1"/>
    </source>
</evidence>
<proteinExistence type="predicted"/>
<name>A0AAD5PW32_9CRUS</name>
<evidence type="ECO:0000313" key="2">
    <source>
        <dbReference type="Proteomes" id="UP000820818"/>
    </source>
</evidence>
<organism evidence="1 2">
    <name type="scientific">Daphnia sinensis</name>
    <dbReference type="NCBI Taxonomy" id="1820382"/>
    <lineage>
        <taxon>Eukaryota</taxon>
        <taxon>Metazoa</taxon>
        <taxon>Ecdysozoa</taxon>
        <taxon>Arthropoda</taxon>
        <taxon>Crustacea</taxon>
        <taxon>Branchiopoda</taxon>
        <taxon>Diplostraca</taxon>
        <taxon>Cladocera</taxon>
        <taxon>Anomopoda</taxon>
        <taxon>Daphniidae</taxon>
        <taxon>Daphnia</taxon>
        <taxon>Daphnia similis group</taxon>
    </lineage>
</organism>
<accession>A0AAD5PW32</accession>
<gene>
    <name evidence="1" type="ORF">GHT06_014323</name>
</gene>
<protein>
    <submittedName>
        <fullName evidence="1">Uncharacterized protein</fullName>
    </submittedName>
</protein>
<dbReference type="PANTHER" id="PTHR36693">
    <property type="entry name" value="GH02722P"/>
    <property type="match status" value="1"/>
</dbReference>